<dbReference type="EMBL" id="VSSQ01013000">
    <property type="protein sequence ID" value="MPM50510.1"/>
    <property type="molecule type" value="Genomic_DNA"/>
</dbReference>
<sequence length="69" mass="7904">MLEKKRIEEASVGIALKLSIERLSLSLLERHTLYTTKKTAAETSIAVNIINIGYRFFMLVSMEPQSYQK</sequence>
<reference evidence="1" key="1">
    <citation type="submission" date="2019-08" db="EMBL/GenBank/DDBJ databases">
        <authorList>
            <person name="Kucharzyk K."/>
            <person name="Murdoch R.W."/>
            <person name="Higgins S."/>
            <person name="Loffler F."/>
        </authorList>
    </citation>
    <scope>NUCLEOTIDE SEQUENCE</scope>
</reference>
<proteinExistence type="predicted"/>
<comment type="caution">
    <text evidence="1">The sequence shown here is derived from an EMBL/GenBank/DDBJ whole genome shotgun (WGS) entry which is preliminary data.</text>
</comment>
<organism evidence="1">
    <name type="scientific">bioreactor metagenome</name>
    <dbReference type="NCBI Taxonomy" id="1076179"/>
    <lineage>
        <taxon>unclassified sequences</taxon>
        <taxon>metagenomes</taxon>
        <taxon>ecological metagenomes</taxon>
    </lineage>
</organism>
<accession>A0A645ABE6</accession>
<gene>
    <name evidence="1" type="ORF">SDC9_97252</name>
</gene>
<evidence type="ECO:0000313" key="1">
    <source>
        <dbReference type="EMBL" id="MPM50510.1"/>
    </source>
</evidence>
<protein>
    <submittedName>
        <fullName evidence="1">Uncharacterized protein</fullName>
    </submittedName>
</protein>
<dbReference type="AlphaFoldDB" id="A0A645ABE6"/>
<name>A0A645ABE6_9ZZZZ</name>